<dbReference type="EMBL" id="GEEE01020263">
    <property type="protein sequence ID" value="JAP42962.1"/>
    <property type="molecule type" value="Transcribed_RNA"/>
</dbReference>
<evidence type="ECO:0000313" key="1">
    <source>
        <dbReference type="EMBL" id="JAP42962.1"/>
    </source>
</evidence>
<name>A0A0X3P4Q1_SCHSO</name>
<gene>
    <name evidence="1" type="ORF">TR113501</name>
</gene>
<dbReference type="AlphaFoldDB" id="A0A0X3P4Q1"/>
<protein>
    <submittedName>
        <fullName evidence="1">Uncharacterized protein</fullName>
    </submittedName>
</protein>
<organism evidence="1">
    <name type="scientific">Schistocephalus solidus</name>
    <name type="common">Tapeworm</name>
    <dbReference type="NCBI Taxonomy" id="70667"/>
    <lineage>
        <taxon>Eukaryota</taxon>
        <taxon>Metazoa</taxon>
        <taxon>Spiralia</taxon>
        <taxon>Lophotrochozoa</taxon>
        <taxon>Platyhelminthes</taxon>
        <taxon>Cestoda</taxon>
        <taxon>Eucestoda</taxon>
        <taxon>Diphyllobothriidea</taxon>
        <taxon>Diphyllobothriidae</taxon>
        <taxon>Schistocephalus</taxon>
    </lineage>
</organism>
<accession>A0A0X3P4Q1</accession>
<reference evidence="1" key="1">
    <citation type="submission" date="2016-01" db="EMBL/GenBank/DDBJ databases">
        <title>Reference transcriptome for the parasite Schistocephalus solidus: insights into the molecular evolution of parasitism.</title>
        <authorList>
            <person name="Hebert F.O."/>
            <person name="Grambauer S."/>
            <person name="Barber I."/>
            <person name="Landry C.R."/>
            <person name="Aubin-Horth N."/>
        </authorList>
    </citation>
    <scope>NUCLEOTIDE SEQUENCE</scope>
</reference>
<proteinExistence type="predicted"/>
<sequence>MHTQLQLPIAFLPPTETPQPLSIVEAPIPLAWPLPDTAFPGEDQQTTLQKQFTRLPTCLTFIFYPNKDTISFAKLCKSPLRTHATMLLWTFRSLFCVLCGLPVYSLRFRLKIL</sequence>